<comment type="caution">
    <text evidence="1">The sequence shown here is derived from an EMBL/GenBank/DDBJ whole genome shotgun (WGS) entry which is preliminary data.</text>
</comment>
<name>A0A554XIF9_9BURK</name>
<accession>A0A554XIF9</accession>
<sequence>MSTAQPLPGLEAMGAVDPALCPLCGGPNDCALERQRRTGAGQPPCWCTQVRFAPAVLARVPAPARGRACVCARCAAGDDPAAS</sequence>
<reference evidence="1 2" key="1">
    <citation type="submission" date="2019-07" db="EMBL/GenBank/DDBJ databases">
        <title>Tepidimonas charontis SPSP-6 draft genome.</title>
        <authorList>
            <person name="Da Costa M.S."/>
            <person name="Froufe H.J.C."/>
            <person name="Egas C."/>
            <person name="Albuquerque L."/>
        </authorList>
    </citation>
    <scope>NUCLEOTIDE SEQUENCE [LARGE SCALE GENOMIC DNA]</scope>
    <source>
        <strain evidence="1 2">SPSP-6</strain>
    </source>
</reference>
<gene>
    <name evidence="1" type="ORF">Tchar_00614</name>
</gene>
<keyword evidence="2" id="KW-1185">Reference proteome</keyword>
<dbReference type="Pfam" id="PF14375">
    <property type="entry name" value="Cys_rich_CWC"/>
    <property type="match status" value="1"/>
</dbReference>
<dbReference type="EMBL" id="VJON01000006">
    <property type="protein sequence ID" value="TSE35624.1"/>
    <property type="molecule type" value="Genomic_DNA"/>
</dbReference>
<evidence type="ECO:0000313" key="2">
    <source>
        <dbReference type="Proteomes" id="UP000318294"/>
    </source>
</evidence>
<organism evidence="1 2">
    <name type="scientific">Tepidimonas charontis</name>
    <dbReference type="NCBI Taxonomy" id="2267262"/>
    <lineage>
        <taxon>Bacteria</taxon>
        <taxon>Pseudomonadati</taxon>
        <taxon>Pseudomonadota</taxon>
        <taxon>Betaproteobacteria</taxon>
        <taxon>Burkholderiales</taxon>
        <taxon>Tepidimonas</taxon>
    </lineage>
</organism>
<dbReference type="Proteomes" id="UP000318294">
    <property type="component" value="Unassembled WGS sequence"/>
</dbReference>
<dbReference type="AlphaFoldDB" id="A0A554XIF9"/>
<dbReference type="InterPro" id="IPR032720">
    <property type="entry name" value="Cys_rich_CWC"/>
</dbReference>
<evidence type="ECO:0000313" key="1">
    <source>
        <dbReference type="EMBL" id="TSE35624.1"/>
    </source>
</evidence>
<dbReference type="RefSeq" id="WP_236640145.1">
    <property type="nucleotide sequence ID" value="NZ_VJON01000006.1"/>
</dbReference>
<protein>
    <submittedName>
        <fullName evidence="1">Cysteine-rich CWC</fullName>
    </submittedName>
</protein>
<proteinExistence type="predicted"/>